<evidence type="ECO:0000256" key="22">
    <source>
        <dbReference type="SAM" id="SignalP"/>
    </source>
</evidence>
<dbReference type="FunFam" id="3.30.200.20:FF:000178">
    <property type="entry name" value="serine/threonine-protein kinase PBS1-like"/>
    <property type="match status" value="1"/>
</dbReference>
<evidence type="ECO:0000259" key="24">
    <source>
        <dbReference type="PROSITE" id="PS50927"/>
    </source>
</evidence>
<dbReference type="SMART" id="SM00220">
    <property type="entry name" value="S_TKc"/>
    <property type="match status" value="1"/>
</dbReference>
<keyword evidence="9 19" id="KW-0547">Nucleotide-binding</keyword>
<evidence type="ECO:0000256" key="10">
    <source>
        <dbReference type="ARBA" id="ARBA00022777"/>
    </source>
</evidence>
<evidence type="ECO:0000256" key="15">
    <source>
        <dbReference type="ARBA" id="ARBA00023170"/>
    </source>
</evidence>
<evidence type="ECO:0000313" key="26">
    <source>
        <dbReference type="Proteomes" id="UP000515121"/>
    </source>
</evidence>
<evidence type="ECO:0000256" key="19">
    <source>
        <dbReference type="PIRNR" id="PIRNR000641"/>
    </source>
</evidence>
<comment type="subcellular location">
    <subcellularLocation>
        <location evidence="1">Membrane</location>
        <topology evidence="1">Single-pass type I membrane protein</topology>
    </subcellularLocation>
</comment>
<dbReference type="InterPro" id="IPR036426">
    <property type="entry name" value="Bulb-type_lectin_dom_sf"/>
</dbReference>
<dbReference type="CDD" id="cd00028">
    <property type="entry name" value="B_lectin"/>
    <property type="match status" value="1"/>
</dbReference>
<evidence type="ECO:0000256" key="2">
    <source>
        <dbReference type="ARBA" id="ARBA00022527"/>
    </source>
</evidence>
<dbReference type="FunFam" id="2.90.10.30:FF:000003">
    <property type="entry name" value="Os04g0303100 protein"/>
    <property type="match status" value="1"/>
</dbReference>
<evidence type="ECO:0000256" key="14">
    <source>
        <dbReference type="ARBA" id="ARBA00023157"/>
    </source>
</evidence>
<evidence type="ECO:0000256" key="12">
    <source>
        <dbReference type="ARBA" id="ARBA00022989"/>
    </source>
</evidence>
<keyword evidence="12 21" id="KW-1133">Transmembrane helix</keyword>
<dbReference type="Proteomes" id="UP000515121">
    <property type="component" value="Unplaced"/>
</dbReference>
<evidence type="ECO:0000313" key="27">
    <source>
        <dbReference type="RefSeq" id="XP_022769646.1"/>
    </source>
</evidence>
<reference evidence="27" key="1">
    <citation type="submission" date="2025-08" db="UniProtKB">
        <authorList>
            <consortium name="RefSeq"/>
        </authorList>
    </citation>
    <scope>IDENTIFICATION</scope>
    <source>
        <tissue evidence="27">Fruit stalk</tissue>
    </source>
</reference>
<dbReference type="GeneID" id="111313244"/>
<dbReference type="CDD" id="cd14066">
    <property type="entry name" value="STKc_IRAK"/>
    <property type="match status" value="1"/>
</dbReference>
<dbReference type="SUPFAM" id="SSF51110">
    <property type="entry name" value="alpha-D-mannose-specific plant lectins"/>
    <property type="match status" value="1"/>
</dbReference>
<dbReference type="SMART" id="SM00108">
    <property type="entry name" value="B_lectin"/>
    <property type="match status" value="1"/>
</dbReference>
<keyword evidence="4" id="KW-0597">Phosphoprotein</keyword>
<evidence type="ECO:0000256" key="5">
    <source>
        <dbReference type="ARBA" id="ARBA00022679"/>
    </source>
</evidence>
<dbReference type="GO" id="GO:0030246">
    <property type="term" value="F:carbohydrate binding"/>
    <property type="evidence" value="ECO:0007669"/>
    <property type="project" value="UniProtKB-KW"/>
</dbReference>
<feature type="domain" description="Bulb-type lectin" evidence="24">
    <location>
        <begin position="49"/>
        <end position="174"/>
    </location>
</feature>
<dbReference type="FunFam" id="1.10.510.10:FF:000248">
    <property type="entry name" value="S-receptor-like kinase 5"/>
    <property type="match status" value="1"/>
</dbReference>
<keyword evidence="7 22" id="KW-0732">Signal</keyword>
<evidence type="ECO:0000256" key="16">
    <source>
        <dbReference type="ARBA" id="ARBA00023180"/>
    </source>
</evidence>
<accession>A0A6P6AXY3</accession>
<sequence>MTMNGNTCSYFLIILRILLIIPSSLLINAEIINYPSYVNAPNSWRNNLSYDFNFWEVAGVKPILVNGMFVCGFHCSLVGESCLFAVSIFNNSFGDNNSSFSPKVVWSANRNNPVKYQALLQLTPEGGLILKDGDGDVVWSPNTLGNSVSRLKLSADGNLMLFDKTNKIVWQSFDYPTDSLVLGQTLVSGQKLRASVSPFNSSEGLYAFAIIDGLLTAYMDVYPSQIYYRTLFLEENISRHSYVKYNRSSMVRSLHLPDSANFIQLGSDGHLRAYEWRESTWVVVDLFGINRCSYPLACGKYGVCLEVGCDCPEAATQSQITYFKPINYNRRDLGCSATLPISCELSVHQSLLELQGIYENDSFLFTSNDNNKSIEDCKEVCLKNCSCKAVIQIDGYCHFLSEVLSLKTYKSSFYDSYNTSVFIKVQNFPSAENPKKNPLSQKFSQRKRQDMAVILGSTLGGISGVLLICTFCFLRIKKGLKEVEEDYLDDISGMPTRFSFEELKSVTKNFSNKLGEGGFGSVFQGTLPSGSEVAVKYLDGCGPVKKSFIAEVQTIGNIHHFNLVSLVGFCAEKFTRLLVYEYMCKGSLDQWIFHKNQELALGWETRKKIILDIAKGLAYLHEDCNQKIIHLDIKPQNILLDENFNAKVSDFGLSKLIGRDQSQVITTMRGTPGYMAPEWLSSVITEKADVYSFGIVVLEILCGRKNVDGSLQEEDRHLLRLFRRKQEEGQLVDLIDKCSEDMQANAAEVMEMMKVATWCLQNEHVRRPSMSTVVKIFEGSVDFVGTLNENFLNELTVPEAVESVASTTLPSILSGPR</sequence>
<dbReference type="RefSeq" id="XP_022769646.1">
    <property type="nucleotide sequence ID" value="XM_022913911.1"/>
</dbReference>
<feature type="signal peptide" evidence="22">
    <location>
        <begin position="1"/>
        <end position="29"/>
    </location>
</feature>
<dbReference type="Pfam" id="PF00069">
    <property type="entry name" value="Pkinase"/>
    <property type="match status" value="1"/>
</dbReference>
<evidence type="ECO:0000256" key="13">
    <source>
        <dbReference type="ARBA" id="ARBA00023136"/>
    </source>
</evidence>
<keyword evidence="13 21" id="KW-0472">Membrane</keyword>
<evidence type="ECO:0000256" key="18">
    <source>
        <dbReference type="ARBA" id="ARBA00048679"/>
    </source>
</evidence>
<evidence type="ECO:0000256" key="21">
    <source>
        <dbReference type="SAM" id="Phobius"/>
    </source>
</evidence>
<evidence type="ECO:0000259" key="23">
    <source>
        <dbReference type="PROSITE" id="PS50011"/>
    </source>
</evidence>
<dbReference type="EC" id="2.7.11.1" evidence="19"/>
<keyword evidence="11 19" id="KW-0067">ATP-binding</keyword>
<evidence type="ECO:0000256" key="17">
    <source>
        <dbReference type="ARBA" id="ARBA00047899"/>
    </source>
</evidence>
<dbReference type="InterPro" id="IPR000719">
    <property type="entry name" value="Prot_kinase_dom"/>
</dbReference>
<dbReference type="PROSITE" id="PS00107">
    <property type="entry name" value="PROTEIN_KINASE_ATP"/>
    <property type="match status" value="1"/>
</dbReference>
<keyword evidence="10 19" id="KW-0418">Kinase</keyword>
<keyword evidence="5 19" id="KW-0808">Transferase</keyword>
<dbReference type="InterPro" id="IPR001480">
    <property type="entry name" value="Bulb-type_lectin_dom"/>
</dbReference>
<dbReference type="KEGG" id="dzi:111313244"/>
<dbReference type="PROSITE" id="PS50927">
    <property type="entry name" value="BULB_LECTIN"/>
    <property type="match status" value="1"/>
</dbReference>
<keyword evidence="6 21" id="KW-0812">Transmembrane</keyword>
<evidence type="ECO:0000256" key="20">
    <source>
        <dbReference type="PROSITE-ProRule" id="PRU10141"/>
    </source>
</evidence>
<evidence type="ECO:0000256" key="4">
    <source>
        <dbReference type="ARBA" id="ARBA00022553"/>
    </source>
</evidence>
<evidence type="ECO:0000256" key="9">
    <source>
        <dbReference type="ARBA" id="ARBA00022741"/>
    </source>
</evidence>
<feature type="transmembrane region" description="Helical" evidence="21">
    <location>
        <begin position="451"/>
        <end position="474"/>
    </location>
</feature>
<proteinExistence type="inferred from homology"/>
<comment type="catalytic activity">
    <reaction evidence="18 19">
        <text>L-seryl-[protein] + ATP = O-phospho-L-seryl-[protein] + ADP + H(+)</text>
        <dbReference type="Rhea" id="RHEA:17989"/>
        <dbReference type="Rhea" id="RHEA-COMP:9863"/>
        <dbReference type="Rhea" id="RHEA-COMP:11604"/>
        <dbReference type="ChEBI" id="CHEBI:15378"/>
        <dbReference type="ChEBI" id="CHEBI:29999"/>
        <dbReference type="ChEBI" id="CHEBI:30616"/>
        <dbReference type="ChEBI" id="CHEBI:83421"/>
        <dbReference type="ChEBI" id="CHEBI:456216"/>
        <dbReference type="EC" id="2.7.11.1"/>
    </reaction>
</comment>
<keyword evidence="3" id="KW-0245">EGF-like domain</keyword>
<dbReference type="GO" id="GO:0005524">
    <property type="term" value="F:ATP binding"/>
    <property type="evidence" value="ECO:0007669"/>
    <property type="project" value="UniProtKB-UniRule"/>
</dbReference>
<feature type="domain" description="Apple" evidence="25">
    <location>
        <begin position="343"/>
        <end position="421"/>
    </location>
</feature>
<dbReference type="Pfam" id="PF01453">
    <property type="entry name" value="B_lectin"/>
    <property type="match status" value="1"/>
</dbReference>
<dbReference type="GO" id="GO:0016020">
    <property type="term" value="C:membrane"/>
    <property type="evidence" value="ECO:0007669"/>
    <property type="project" value="UniProtKB-SubCell"/>
</dbReference>
<dbReference type="InterPro" id="IPR017441">
    <property type="entry name" value="Protein_kinase_ATP_BS"/>
</dbReference>
<keyword evidence="8" id="KW-0430">Lectin</keyword>
<dbReference type="OrthoDB" id="4062651at2759"/>
<evidence type="ECO:0000256" key="8">
    <source>
        <dbReference type="ARBA" id="ARBA00022734"/>
    </source>
</evidence>
<evidence type="ECO:0000256" key="3">
    <source>
        <dbReference type="ARBA" id="ARBA00022536"/>
    </source>
</evidence>
<evidence type="ECO:0000256" key="1">
    <source>
        <dbReference type="ARBA" id="ARBA00004479"/>
    </source>
</evidence>
<dbReference type="GO" id="GO:0004674">
    <property type="term" value="F:protein serine/threonine kinase activity"/>
    <property type="evidence" value="ECO:0007669"/>
    <property type="project" value="UniProtKB-KW"/>
</dbReference>
<dbReference type="InterPro" id="IPR003609">
    <property type="entry name" value="Pan_app"/>
</dbReference>
<dbReference type="PANTHER" id="PTHR47976:SF30">
    <property type="entry name" value="RECEPTOR-LIKE SERINE_THREONINE-PROTEIN KINASE"/>
    <property type="match status" value="1"/>
</dbReference>
<keyword evidence="2 19" id="KW-0723">Serine/threonine-protein kinase</keyword>
<dbReference type="InterPro" id="IPR011009">
    <property type="entry name" value="Kinase-like_dom_sf"/>
</dbReference>
<organism evidence="26 27">
    <name type="scientific">Durio zibethinus</name>
    <name type="common">Durian</name>
    <dbReference type="NCBI Taxonomy" id="66656"/>
    <lineage>
        <taxon>Eukaryota</taxon>
        <taxon>Viridiplantae</taxon>
        <taxon>Streptophyta</taxon>
        <taxon>Embryophyta</taxon>
        <taxon>Tracheophyta</taxon>
        <taxon>Spermatophyta</taxon>
        <taxon>Magnoliopsida</taxon>
        <taxon>eudicotyledons</taxon>
        <taxon>Gunneridae</taxon>
        <taxon>Pentapetalae</taxon>
        <taxon>rosids</taxon>
        <taxon>malvids</taxon>
        <taxon>Malvales</taxon>
        <taxon>Malvaceae</taxon>
        <taxon>Helicteroideae</taxon>
        <taxon>Durio</taxon>
    </lineage>
</organism>
<dbReference type="SUPFAM" id="SSF56112">
    <property type="entry name" value="Protein kinase-like (PK-like)"/>
    <property type="match status" value="1"/>
</dbReference>
<name>A0A6P6AXY3_DURZI</name>
<dbReference type="InterPro" id="IPR008271">
    <property type="entry name" value="Ser/Thr_kinase_AS"/>
</dbReference>
<comment type="catalytic activity">
    <reaction evidence="17 19">
        <text>L-threonyl-[protein] + ATP = O-phospho-L-threonyl-[protein] + ADP + H(+)</text>
        <dbReference type="Rhea" id="RHEA:46608"/>
        <dbReference type="Rhea" id="RHEA-COMP:11060"/>
        <dbReference type="Rhea" id="RHEA-COMP:11605"/>
        <dbReference type="ChEBI" id="CHEBI:15378"/>
        <dbReference type="ChEBI" id="CHEBI:30013"/>
        <dbReference type="ChEBI" id="CHEBI:30616"/>
        <dbReference type="ChEBI" id="CHEBI:61977"/>
        <dbReference type="ChEBI" id="CHEBI:456216"/>
        <dbReference type="EC" id="2.7.11.1"/>
    </reaction>
</comment>
<dbReference type="InterPro" id="IPR051343">
    <property type="entry name" value="G-type_lectin_kinases/EP1-like"/>
</dbReference>
<dbReference type="PIRSF" id="PIRSF000641">
    <property type="entry name" value="SRK"/>
    <property type="match status" value="1"/>
</dbReference>
<keyword evidence="26" id="KW-1185">Reference proteome</keyword>
<dbReference type="Pfam" id="PF08276">
    <property type="entry name" value="PAN_2"/>
    <property type="match status" value="1"/>
</dbReference>
<dbReference type="AlphaFoldDB" id="A0A6P6AXY3"/>
<dbReference type="PROSITE" id="PS50011">
    <property type="entry name" value="PROTEIN_KINASE_DOM"/>
    <property type="match status" value="1"/>
</dbReference>
<keyword evidence="16" id="KW-0325">Glycoprotein</keyword>
<keyword evidence="14" id="KW-1015">Disulfide bond</keyword>
<dbReference type="PROSITE" id="PS00108">
    <property type="entry name" value="PROTEIN_KINASE_ST"/>
    <property type="match status" value="1"/>
</dbReference>
<feature type="domain" description="Protein kinase" evidence="23">
    <location>
        <begin position="508"/>
        <end position="784"/>
    </location>
</feature>
<dbReference type="InterPro" id="IPR024171">
    <property type="entry name" value="SRK-like_kinase"/>
</dbReference>
<feature type="chain" id="PRO_5028073709" description="Receptor-like serine/threonine-protein kinase" evidence="22">
    <location>
        <begin position="30"/>
        <end position="817"/>
    </location>
</feature>
<dbReference type="PANTHER" id="PTHR47976">
    <property type="entry name" value="G-TYPE LECTIN S-RECEPTOR-LIKE SERINE/THREONINE-PROTEIN KINASE SD2-5"/>
    <property type="match status" value="1"/>
</dbReference>
<evidence type="ECO:0000256" key="11">
    <source>
        <dbReference type="ARBA" id="ARBA00022840"/>
    </source>
</evidence>
<gene>
    <name evidence="27" type="primary">LOC111313244</name>
</gene>
<feature type="binding site" evidence="20">
    <location>
        <position position="536"/>
    </location>
    <ligand>
        <name>ATP</name>
        <dbReference type="ChEBI" id="CHEBI:30616"/>
    </ligand>
</feature>
<keyword evidence="15" id="KW-0675">Receptor</keyword>
<protein>
    <recommendedName>
        <fullName evidence="19">Receptor-like serine/threonine-protein kinase</fullName>
        <ecNumber evidence="19">2.7.11.1</ecNumber>
    </recommendedName>
</protein>
<dbReference type="Gene3D" id="2.90.10.30">
    <property type="match status" value="1"/>
</dbReference>
<dbReference type="Gene3D" id="3.30.200.20">
    <property type="entry name" value="Phosphorylase Kinase, domain 1"/>
    <property type="match status" value="1"/>
</dbReference>
<evidence type="ECO:0000256" key="7">
    <source>
        <dbReference type="ARBA" id="ARBA00022729"/>
    </source>
</evidence>
<evidence type="ECO:0000259" key="25">
    <source>
        <dbReference type="PROSITE" id="PS50948"/>
    </source>
</evidence>
<dbReference type="Gene3D" id="1.10.510.10">
    <property type="entry name" value="Transferase(Phosphotransferase) domain 1"/>
    <property type="match status" value="1"/>
</dbReference>
<evidence type="ECO:0000256" key="6">
    <source>
        <dbReference type="ARBA" id="ARBA00022692"/>
    </source>
</evidence>
<comment type="similarity">
    <text evidence="19">Belongs to the protein kinase superfamily. Ser/Thr protein kinase family.</text>
</comment>
<dbReference type="PROSITE" id="PS50948">
    <property type="entry name" value="PAN"/>
    <property type="match status" value="1"/>
</dbReference>